<sequence>MSRPCSLVLALVLGFVLAAVPALAKEKKEKAVADVTGVWKGASDSVAMGKLGHADASDAPKFMHVSFTLTIEKQEGRAFYGTKASDRGKETVVGMVDGAVVTMADDDGTYVGKLTGKNSMIVRYLEAGTNSKVASITRFVRDGAKDEPEAAGQ</sequence>
<dbReference type="HOGENOM" id="CLU_1710351_0_0_7"/>
<keyword evidence="1" id="KW-0732">Signal</keyword>
<proteinExistence type="predicted"/>
<dbReference type="OrthoDB" id="5457380at2"/>
<evidence type="ECO:0000313" key="2">
    <source>
        <dbReference type="EMBL" id="EIG53361.1"/>
    </source>
</evidence>
<gene>
    <name evidence="2" type="ORF">DesU5LDRAFT_1681</name>
</gene>
<organism evidence="2">
    <name type="scientific">Desulfovibrio sp. U5L</name>
    <dbReference type="NCBI Taxonomy" id="596152"/>
    <lineage>
        <taxon>Bacteria</taxon>
        <taxon>Pseudomonadati</taxon>
        <taxon>Thermodesulfobacteriota</taxon>
        <taxon>Desulfovibrionia</taxon>
        <taxon>Desulfovibrionales</taxon>
        <taxon>Desulfovibrionaceae</taxon>
        <taxon>Desulfovibrio</taxon>
    </lineage>
</organism>
<evidence type="ECO:0000256" key="1">
    <source>
        <dbReference type="SAM" id="SignalP"/>
    </source>
</evidence>
<feature type="chain" id="PRO_5003662632" description="TIGR03067 domain-containing protein" evidence="1">
    <location>
        <begin position="25"/>
        <end position="153"/>
    </location>
</feature>
<feature type="signal peptide" evidence="1">
    <location>
        <begin position="1"/>
        <end position="24"/>
    </location>
</feature>
<dbReference type="eggNOG" id="ENOG5033CUX">
    <property type="taxonomic scope" value="Bacteria"/>
</dbReference>
<reference evidence="2" key="1">
    <citation type="submission" date="2011-11" db="EMBL/GenBank/DDBJ databases">
        <title>Improved High-Quality Draft sequence of Desulfovibrio sp. U5L.</title>
        <authorList>
            <consortium name="US DOE Joint Genome Institute"/>
            <person name="Lucas S."/>
            <person name="Han J."/>
            <person name="Lapidus A."/>
            <person name="Cheng J.-F."/>
            <person name="Goodwin L."/>
            <person name="Pitluck S."/>
            <person name="Peters L."/>
            <person name="Ovchinnikova G."/>
            <person name="Held B."/>
            <person name="Detter J.C."/>
            <person name="Han C."/>
            <person name="Tapia R."/>
            <person name="Land M."/>
            <person name="Hauser L."/>
            <person name="Kyrpides N."/>
            <person name="Ivanova N."/>
            <person name="Pagani I."/>
            <person name="Gabster J."/>
            <person name="Walker C."/>
            <person name="Stolyar S."/>
            <person name="Stahl D."/>
            <person name="Arkin A."/>
            <person name="Dehal P."/>
            <person name="Hazen T."/>
            <person name="Woyke T."/>
        </authorList>
    </citation>
    <scope>NUCLEOTIDE SEQUENCE [LARGE SCALE GENOMIC DNA]</scope>
    <source>
        <strain evidence="2">U5L</strain>
    </source>
</reference>
<name>I2Q0Q5_9BACT</name>
<dbReference type="EMBL" id="JH600068">
    <property type="protein sequence ID" value="EIG53361.1"/>
    <property type="molecule type" value="Genomic_DNA"/>
</dbReference>
<accession>I2Q0Q5</accession>
<dbReference type="AlphaFoldDB" id="I2Q0Q5"/>
<evidence type="ECO:0008006" key="3">
    <source>
        <dbReference type="Google" id="ProtNLM"/>
    </source>
</evidence>
<protein>
    <recommendedName>
        <fullName evidence="3">TIGR03067 domain-containing protein</fullName>
    </recommendedName>
</protein>